<reference evidence="3" key="1">
    <citation type="journal article" date="2019" name="Int. J. Syst. Evol. Microbiol.">
        <title>The Global Catalogue of Microorganisms (GCM) 10K type strain sequencing project: providing services to taxonomists for standard genome sequencing and annotation.</title>
        <authorList>
            <consortium name="The Broad Institute Genomics Platform"/>
            <consortium name="The Broad Institute Genome Sequencing Center for Infectious Disease"/>
            <person name="Wu L."/>
            <person name="Ma J."/>
        </authorList>
    </citation>
    <scope>NUCLEOTIDE SEQUENCE [LARGE SCALE GENOMIC DNA]</scope>
    <source>
        <strain evidence="3">JCM 17986</strain>
    </source>
</reference>
<comment type="caution">
    <text evidence="2">The sequence shown here is derived from an EMBL/GenBank/DDBJ whole genome shotgun (WGS) entry which is preliminary data.</text>
</comment>
<protein>
    <submittedName>
        <fullName evidence="2">YoaK family protein</fullName>
    </submittedName>
</protein>
<accession>A0ABP9GMS3</accession>
<feature type="transmembrane region" description="Helical" evidence="1">
    <location>
        <begin position="201"/>
        <end position="219"/>
    </location>
</feature>
<dbReference type="PANTHER" id="PTHR37488:SF2">
    <property type="entry name" value="DUF1275 DOMAIN-CONTAINING PROTEIN"/>
    <property type="match status" value="1"/>
</dbReference>
<organism evidence="2 3">
    <name type="scientific">Yinghuangia aomiensis</name>
    <dbReference type="NCBI Taxonomy" id="676205"/>
    <lineage>
        <taxon>Bacteria</taxon>
        <taxon>Bacillati</taxon>
        <taxon>Actinomycetota</taxon>
        <taxon>Actinomycetes</taxon>
        <taxon>Kitasatosporales</taxon>
        <taxon>Streptomycetaceae</taxon>
        <taxon>Yinghuangia</taxon>
    </lineage>
</organism>
<dbReference type="Pfam" id="PF06912">
    <property type="entry name" value="DUF1275"/>
    <property type="match status" value="1"/>
</dbReference>
<proteinExistence type="predicted"/>
<keyword evidence="1" id="KW-1133">Transmembrane helix</keyword>
<feature type="transmembrane region" description="Helical" evidence="1">
    <location>
        <begin position="39"/>
        <end position="61"/>
    </location>
</feature>
<name>A0ABP9GMS3_9ACTN</name>
<dbReference type="InterPro" id="IPR010699">
    <property type="entry name" value="DUF1275"/>
</dbReference>
<keyword evidence="3" id="KW-1185">Reference proteome</keyword>
<dbReference type="PANTHER" id="PTHR37488">
    <property type="entry name" value="DUF1275 DOMAIN-CONTAINING PROTEIN"/>
    <property type="match status" value="1"/>
</dbReference>
<dbReference type="Proteomes" id="UP001500466">
    <property type="component" value="Unassembled WGS sequence"/>
</dbReference>
<feature type="transmembrane region" description="Helical" evidence="1">
    <location>
        <begin position="117"/>
        <end position="141"/>
    </location>
</feature>
<gene>
    <name evidence="2" type="ORF">GCM10023205_05090</name>
</gene>
<dbReference type="RefSeq" id="WP_345673562.1">
    <property type="nucleotide sequence ID" value="NZ_BAABHS010000002.1"/>
</dbReference>
<keyword evidence="1" id="KW-0812">Transmembrane</keyword>
<keyword evidence="1" id="KW-0472">Membrane</keyword>
<evidence type="ECO:0000313" key="2">
    <source>
        <dbReference type="EMBL" id="GAA4948100.1"/>
    </source>
</evidence>
<feature type="transmembrane region" description="Helical" evidence="1">
    <location>
        <begin position="225"/>
        <end position="245"/>
    </location>
</feature>
<dbReference type="EMBL" id="BAABHS010000002">
    <property type="protein sequence ID" value="GAA4948100.1"/>
    <property type="molecule type" value="Genomic_DNA"/>
</dbReference>
<evidence type="ECO:0000256" key="1">
    <source>
        <dbReference type="SAM" id="Phobius"/>
    </source>
</evidence>
<sequence length="250" mass="25265">MVDNSGRGEASGRDGRPHTAADVVRHAVWPGTAARDGRFVPALLALTVVTGLVDAVSYLGLGRVFVANMTGNVVFLGFACAGAPGLSAAASLVSLGGFVVGAFGGGRLHLVTEVPRARLFATAVAGQAVLLAAATGIAAAGKPFADGVRYGLIALLGVAMGLQNAVVRRLAVPDLTTTVLTQTLTGFAADTGDRRRAARRLASAVAMFLGALAGALLVLRADLAPALGTATALVALLAVVSWGYLRRRAR</sequence>
<feature type="transmembrane region" description="Helical" evidence="1">
    <location>
        <begin position="73"/>
        <end position="105"/>
    </location>
</feature>
<evidence type="ECO:0000313" key="3">
    <source>
        <dbReference type="Proteomes" id="UP001500466"/>
    </source>
</evidence>